<dbReference type="InterPro" id="IPR045886">
    <property type="entry name" value="ThiF/MoeB/HesA"/>
</dbReference>
<dbReference type="Pfam" id="PF10585">
    <property type="entry name" value="UBA_E1_SCCH"/>
    <property type="match status" value="1"/>
</dbReference>
<dbReference type="GO" id="GO:0004839">
    <property type="term" value="F:ubiquitin activating enzyme activity"/>
    <property type="evidence" value="ECO:0007669"/>
    <property type="project" value="TreeGrafter"/>
</dbReference>
<feature type="compositionally biased region" description="Polar residues" evidence="4">
    <location>
        <begin position="71"/>
        <end position="95"/>
    </location>
</feature>
<dbReference type="Gene3D" id="3.40.50.720">
    <property type="entry name" value="NAD(P)-binding Rossmann-like Domain"/>
    <property type="match status" value="2"/>
</dbReference>
<dbReference type="Gene3D" id="1.10.10.2660">
    <property type="entry name" value="Ubiquitin-activating enzyme E1, SCCH domain"/>
    <property type="match status" value="1"/>
</dbReference>
<protein>
    <submittedName>
        <fullName evidence="6">Ubiquitin modifier-activating enzyme 6</fullName>
    </submittedName>
</protein>
<comment type="caution">
    <text evidence="6">The sequence shown here is derived from an EMBL/GenBank/DDBJ whole genome shotgun (WGS) entry which is preliminary data.</text>
</comment>
<evidence type="ECO:0000313" key="6">
    <source>
        <dbReference type="EMBL" id="TPP60142.1"/>
    </source>
</evidence>
<dbReference type="STRING" id="46835.A0A504YEL6"/>
<dbReference type="UniPathway" id="UPA00143"/>
<dbReference type="AlphaFoldDB" id="A0A504YEL6"/>
<dbReference type="PANTHER" id="PTHR10953">
    <property type="entry name" value="UBIQUITIN-ACTIVATING ENZYME E1"/>
    <property type="match status" value="1"/>
</dbReference>
<dbReference type="PANTHER" id="PTHR10953:SF4">
    <property type="entry name" value="UBIQUITIN-ACTIVATING ENZYME E1 C-TERMINAL DOMAIN-CONTAINING PROTEIN"/>
    <property type="match status" value="1"/>
</dbReference>
<evidence type="ECO:0000256" key="3">
    <source>
        <dbReference type="ARBA" id="ARBA00022598"/>
    </source>
</evidence>
<feature type="compositionally biased region" description="Basic and acidic residues" evidence="4">
    <location>
        <begin position="135"/>
        <end position="144"/>
    </location>
</feature>
<feature type="region of interest" description="Disordered" evidence="4">
    <location>
        <begin position="29"/>
        <end position="222"/>
    </location>
</feature>
<keyword evidence="7" id="KW-1185">Reference proteome</keyword>
<evidence type="ECO:0000313" key="7">
    <source>
        <dbReference type="Proteomes" id="UP000316759"/>
    </source>
</evidence>
<gene>
    <name evidence="6" type="ORF">FGIG_02355</name>
</gene>
<name>A0A504YEL6_FASGI</name>
<feature type="compositionally biased region" description="Polar residues" evidence="4">
    <location>
        <begin position="145"/>
        <end position="166"/>
    </location>
</feature>
<dbReference type="SUPFAM" id="SSF69572">
    <property type="entry name" value="Activating enzymes of the ubiquitin-like proteins"/>
    <property type="match status" value="2"/>
</dbReference>
<reference evidence="6 7" key="1">
    <citation type="submission" date="2019-04" db="EMBL/GenBank/DDBJ databases">
        <title>Annotation for the trematode Fasciola gigantica.</title>
        <authorList>
            <person name="Choi Y.-J."/>
        </authorList>
    </citation>
    <scope>NUCLEOTIDE SEQUENCE [LARGE SCALE GENOMIC DNA]</scope>
    <source>
        <strain evidence="6">Uganda_cow_1</strain>
    </source>
</reference>
<evidence type="ECO:0000256" key="2">
    <source>
        <dbReference type="ARBA" id="ARBA00005673"/>
    </source>
</evidence>
<accession>A0A504YEL6</accession>
<dbReference type="InterPro" id="IPR035985">
    <property type="entry name" value="Ubiquitin-activating_enz"/>
</dbReference>
<feature type="compositionally biased region" description="Polar residues" evidence="4">
    <location>
        <begin position="45"/>
        <end position="61"/>
    </location>
</feature>
<dbReference type="OrthoDB" id="6244113at2759"/>
<dbReference type="InterPro" id="IPR019572">
    <property type="entry name" value="UBA_E1_SCCH"/>
</dbReference>
<dbReference type="GO" id="GO:0006511">
    <property type="term" value="P:ubiquitin-dependent protein catabolic process"/>
    <property type="evidence" value="ECO:0007669"/>
    <property type="project" value="TreeGrafter"/>
</dbReference>
<dbReference type="EMBL" id="SUNJ01009783">
    <property type="protein sequence ID" value="TPP60142.1"/>
    <property type="molecule type" value="Genomic_DNA"/>
</dbReference>
<keyword evidence="3" id="KW-0436">Ligase</keyword>
<evidence type="ECO:0000259" key="5">
    <source>
        <dbReference type="Pfam" id="PF10585"/>
    </source>
</evidence>
<evidence type="ECO:0000256" key="1">
    <source>
        <dbReference type="ARBA" id="ARBA00004906"/>
    </source>
</evidence>
<feature type="compositionally biased region" description="Low complexity" evidence="4">
    <location>
        <begin position="198"/>
        <end position="210"/>
    </location>
</feature>
<dbReference type="GO" id="GO:0005634">
    <property type="term" value="C:nucleus"/>
    <property type="evidence" value="ECO:0007669"/>
    <property type="project" value="TreeGrafter"/>
</dbReference>
<dbReference type="InterPro" id="IPR042063">
    <property type="entry name" value="Ubi_acti_E1_SCCH"/>
</dbReference>
<evidence type="ECO:0000256" key="4">
    <source>
        <dbReference type="SAM" id="MobiDB-lite"/>
    </source>
</evidence>
<dbReference type="GO" id="GO:0006974">
    <property type="term" value="P:DNA damage response"/>
    <property type="evidence" value="ECO:0007669"/>
    <property type="project" value="TreeGrafter"/>
</dbReference>
<dbReference type="GO" id="GO:0005737">
    <property type="term" value="C:cytoplasm"/>
    <property type="evidence" value="ECO:0007669"/>
    <property type="project" value="TreeGrafter"/>
</dbReference>
<feature type="compositionally biased region" description="Low complexity" evidence="4">
    <location>
        <begin position="173"/>
        <end position="183"/>
    </location>
</feature>
<sequence length="423" mass="45632">MVGCGAIGCELLKNLALLGVATSDHMDQVSTVDQSSPSIIPKPVSQLTSENKQSEMNDLTCSSSSNSVNSTHQDQPTTQTENTSVVVLHRTQPTATGDVASDEFVPFTSSDSGGSGATSRTHETTTLCSAPIRPSRTDDHDDGRNGTTPLDASNSAGTPPIQLTPSEHSEMRTSNTNQQSTQTVRLEFPCASEKTVRESPSSQVSSVSEQKIPRLASDEMSSNGSEALFSTATESNYPASTRLYSARSTPSIDPGGVGVTESSETRLSSVQQCVPTAHLIITDPDHIEKSNLNRQFLFRPEHIAGADGPTLLIQLASHLLGMSPSSETLSDTQSIESDRLTSQTNWLRNQLTRSLARFLASRPVDWTGCVRLGRDKFERYFNHKAARLLHAFPPGTKLADGTPFWQLPKRQPTPLVFNPANPL</sequence>
<organism evidence="6 7">
    <name type="scientific">Fasciola gigantica</name>
    <name type="common">Giant liver fluke</name>
    <dbReference type="NCBI Taxonomy" id="46835"/>
    <lineage>
        <taxon>Eukaryota</taxon>
        <taxon>Metazoa</taxon>
        <taxon>Spiralia</taxon>
        <taxon>Lophotrochozoa</taxon>
        <taxon>Platyhelminthes</taxon>
        <taxon>Trematoda</taxon>
        <taxon>Digenea</taxon>
        <taxon>Plagiorchiida</taxon>
        <taxon>Echinostomata</taxon>
        <taxon>Echinostomatoidea</taxon>
        <taxon>Fasciolidae</taxon>
        <taxon>Fasciola</taxon>
    </lineage>
</organism>
<proteinExistence type="inferred from homology"/>
<comment type="similarity">
    <text evidence="2">Belongs to the ubiquitin-activating E1 family.</text>
</comment>
<feature type="domain" description="Ubiquitin-activating enzyme SCCH" evidence="5">
    <location>
        <begin position="342"/>
        <end position="422"/>
    </location>
</feature>
<comment type="pathway">
    <text evidence="1">Protein modification; protein ubiquitination.</text>
</comment>
<feature type="compositionally biased region" description="Polar residues" evidence="4">
    <location>
        <begin position="29"/>
        <end position="38"/>
    </location>
</feature>
<dbReference type="Proteomes" id="UP000316759">
    <property type="component" value="Unassembled WGS sequence"/>
</dbReference>